<proteinExistence type="predicted"/>
<name>A0A7W8UL60_9HYPH</name>
<dbReference type="AlphaFoldDB" id="A0A7W8UL60"/>
<dbReference type="Proteomes" id="UP000528824">
    <property type="component" value="Unassembled WGS sequence"/>
</dbReference>
<dbReference type="PANTHER" id="PTHR30441:SF4">
    <property type="entry name" value="PROTEIN ASMA"/>
    <property type="match status" value="1"/>
</dbReference>
<protein>
    <submittedName>
        <fullName evidence="2">AsmA protein</fullName>
    </submittedName>
</protein>
<organism evidence="2 3">
    <name type="scientific">Rhizobium lentis</name>
    <dbReference type="NCBI Taxonomy" id="1138194"/>
    <lineage>
        <taxon>Bacteria</taxon>
        <taxon>Pseudomonadati</taxon>
        <taxon>Pseudomonadota</taxon>
        <taxon>Alphaproteobacteria</taxon>
        <taxon>Hyphomicrobiales</taxon>
        <taxon>Rhizobiaceae</taxon>
        <taxon>Rhizobium/Agrobacterium group</taxon>
        <taxon>Rhizobium</taxon>
    </lineage>
</organism>
<dbReference type="InterPro" id="IPR007844">
    <property type="entry name" value="AsmA"/>
</dbReference>
<gene>
    <name evidence="2" type="ORF">GGI59_001652</name>
</gene>
<dbReference type="Pfam" id="PF05170">
    <property type="entry name" value="AsmA"/>
    <property type="match status" value="1"/>
</dbReference>
<accession>A0A7W8UL60</accession>
<evidence type="ECO:0000313" key="3">
    <source>
        <dbReference type="Proteomes" id="UP000528824"/>
    </source>
</evidence>
<feature type="domain" description="AsmA" evidence="1">
    <location>
        <begin position="29"/>
        <end position="192"/>
    </location>
</feature>
<keyword evidence="3" id="KW-1185">Reference proteome</keyword>
<evidence type="ECO:0000313" key="2">
    <source>
        <dbReference type="EMBL" id="MBB5560009.1"/>
    </source>
</evidence>
<dbReference type="InterPro" id="IPR052894">
    <property type="entry name" value="AsmA-related"/>
</dbReference>
<dbReference type="GO" id="GO:0005886">
    <property type="term" value="C:plasma membrane"/>
    <property type="evidence" value="ECO:0007669"/>
    <property type="project" value="TreeGrafter"/>
</dbReference>
<dbReference type="EMBL" id="JACHBC010000002">
    <property type="protein sequence ID" value="MBB5560009.1"/>
    <property type="molecule type" value="Genomic_DNA"/>
</dbReference>
<evidence type="ECO:0000259" key="1">
    <source>
        <dbReference type="Pfam" id="PF05170"/>
    </source>
</evidence>
<dbReference type="RefSeq" id="WP_183914650.1">
    <property type="nucleotide sequence ID" value="NZ_JACHBB010000002.1"/>
</dbReference>
<reference evidence="2 3" key="1">
    <citation type="submission" date="2020-08" db="EMBL/GenBank/DDBJ databases">
        <title>Genomic Encyclopedia of Type Strains, Phase IV (KMG-V): Genome sequencing to study the core and pangenomes of soil and plant-associated prokaryotes.</title>
        <authorList>
            <person name="Whitman W."/>
        </authorList>
    </citation>
    <scope>NUCLEOTIDE SEQUENCE [LARGE SCALE GENOMIC DNA]</scope>
    <source>
        <strain evidence="2 3">SEMIA 4034</strain>
    </source>
</reference>
<dbReference type="GO" id="GO:0090313">
    <property type="term" value="P:regulation of protein targeting to membrane"/>
    <property type="evidence" value="ECO:0007669"/>
    <property type="project" value="TreeGrafter"/>
</dbReference>
<sequence>MGTSRHRRWRRKIGPVSRWLPAFARVSTVLLLIALGLFVALRVAAPYLITTGFVRSGIEDALSKWTGYQAEIEGDPVLEFWPTPRITLNEVTIRQPRESGDKLLGSIESLSADFSLIDALRGRTSFHEFHLLRPNLALTRDEEGLIDWSYAGLLARAISGVRYENGTEVLDPALDAEIGAVTVEDGTLAVTDIGSAKTFYFDSVTADIAWPRLSGAISAVVIARINGEDLKVDFASRQPLLAFAGKSAETRTSLTSNLLTARFQGIASIARLSAVSGNIAASIPDVPALLTWSGKSIPGIGTLKSASLESDIMSSGSGLRFNDLSLSLNEASATGVMDLSTVPGRRPKIGGTLAFDQMNLKPFLDAFALRLAAGEAEEISKGMREPLQLLDIDVRLSARRAQMGLFELSDVGASMIVTGGEAKFDIGDSAFEGGELTAHLEATQRDFDGGGKLQLSIRDADFAALAERLQLKGPLPLATGSLDLDLQSPKAIWTTGLADVTGRLHFWTKEGTIPGIDAAALRTQAAEKPFFPLSAAANGAFAFSRLDLQADFANGSAEIHDAHIAGPAQTLTLSGVVTYQSNGLALSGSLEATDPAKAAELPLLPFFIGGSWPNPVISPVPLFGNTPHAQ</sequence>
<comment type="caution">
    <text evidence="2">The sequence shown here is derived from an EMBL/GenBank/DDBJ whole genome shotgun (WGS) entry which is preliminary data.</text>
</comment>
<dbReference type="PANTHER" id="PTHR30441">
    <property type="entry name" value="DUF748 DOMAIN-CONTAINING PROTEIN"/>
    <property type="match status" value="1"/>
</dbReference>